<organism evidence="1 2">
    <name type="scientific">Streptomyces phaeofaciens</name>
    <dbReference type="NCBI Taxonomy" id="68254"/>
    <lineage>
        <taxon>Bacteria</taxon>
        <taxon>Bacillati</taxon>
        <taxon>Actinomycetota</taxon>
        <taxon>Actinomycetes</taxon>
        <taxon>Kitasatosporales</taxon>
        <taxon>Streptomycetaceae</taxon>
        <taxon>Streptomyces</taxon>
    </lineage>
</organism>
<evidence type="ECO:0000313" key="2">
    <source>
        <dbReference type="Proteomes" id="UP000646776"/>
    </source>
</evidence>
<accession>A0A918HS43</accession>
<reference evidence="1" key="2">
    <citation type="submission" date="2020-09" db="EMBL/GenBank/DDBJ databases">
        <authorList>
            <person name="Sun Q."/>
            <person name="Ohkuma M."/>
        </authorList>
    </citation>
    <scope>NUCLEOTIDE SEQUENCE</scope>
    <source>
        <strain evidence="1">JCM 4125</strain>
    </source>
</reference>
<sequence>MCADCGNRFSDDRWTAVDLLDWGRPRKSHPHLCEYCQSRAVVAERRAEADERGPQEQEHVCQEAVAEQTVRKAGGWLGRWRP</sequence>
<evidence type="ECO:0000313" key="1">
    <source>
        <dbReference type="EMBL" id="GGT93187.1"/>
    </source>
</evidence>
<dbReference type="Proteomes" id="UP000646776">
    <property type="component" value="Unassembled WGS sequence"/>
</dbReference>
<comment type="caution">
    <text evidence="1">The sequence shown here is derived from an EMBL/GenBank/DDBJ whole genome shotgun (WGS) entry which is preliminary data.</text>
</comment>
<dbReference type="EMBL" id="BMSA01000042">
    <property type="protein sequence ID" value="GGT93187.1"/>
    <property type="molecule type" value="Genomic_DNA"/>
</dbReference>
<proteinExistence type="predicted"/>
<gene>
    <name evidence="1" type="ORF">GCM10010226_83840</name>
</gene>
<dbReference type="AlphaFoldDB" id="A0A918HS43"/>
<keyword evidence="2" id="KW-1185">Reference proteome</keyword>
<reference evidence="1" key="1">
    <citation type="journal article" date="2014" name="Int. J. Syst. Evol. Microbiol.">
        <title>Complete genome sequence of Corynebacterium casei LMG S-19264T (=DSM 44701T), isolated from a smear-ripened cheese.</title>
        <authorList>
            <consortium name="US DOE Joint Genome Institute (JGI-PGF)"/>
            <person name="Walter F."/>
            <person name="Albersmeier A."/>
            <person name="Kalinowski J."/>
            <person name="Ruckert C."/>
        </authorList>
    </citation>
    <scope>NUCLEOTIDE SEQUENCE</scope>
    <source>
        <strain evidence="1">JCM 4125</strain>
    </source>
</reference>
<protein>
    <submittedName>
        <fullName evidence="1">Uncharacterized protein</fullName>
    </submittedName>
</protein>
<name>A0A918HS43_9ACTN</name>